<evidence type="ECO:0000313" key="1">
    <source>
        <dbReference type="EMBL" id="EYD74821.1"/>
    </source>
</evidence>
<evidence type="ECO:0000313" key="2">
    <source>
        <dbReference type="Proteomes" id="UP000019666"/>
    </source>
</evidence>
<comment type="caution">
    <text evidence="1">The sequence shown here is derived from an EMBL/GenBank/DDBJ whole genome shotgun (WGS) entry which is preliminary data.</text>
</comment>
<organism evidence="1 2">
    <name type="scientific">Rubellimicrobium mesophilum DSM 19309</name>
    <dbReference type="NCBI Taxonomy" id="442562"/>
    <lineage>
        <taxon>Bacteria</taxon>
        <taxon>Pseudomonadati</taxon>
        <taxon>Pseudomonadota</taxon>
        <taxon>Alphaproteobacteria</taxon>
        <taxon>Rhodobacterales</taxon>
        <taxon>Roseobacteraceae</taxon>
        <taxon>Rubellimicrobium</taxon>
    </lineage>
</organism>
<dbReference type="HOGENOM" id="CLU_3157416_0_0_5"/>
<name>A0A017HKD2_9RHOB</name>
<protein>
    <submittedName>
        <fullName evidence="1">Uncharacterized protein</fullName>
    </submittedName>
</protein>
<sequence length="48" mass="5367">MNSADSFGQGLLGRRAGRRESCQYLQILTCHSSLIRIELRSELASGER</sequence>
<gene>
    <name evidence="1" type="ORF">Rumeso_03588</name>
</gene>
<dbReference type="Proteomes" id="UP000019666">
    <property type="component" value="Unassembled WGS sequence"/>
</dbReference>
<keyword evidence="2" id="KW-1185">Reference proteome</keyword>
<proteinExistence type="predicted"/>
<reference evidence="1 2" key="1">
    <citation type="submission" date="2013-02" db="EMBL/GenBank/DDBJ databases">
        <authorList>
            <person name="Fiebig A."/>
            <person name="Goeker M."/>
            <person name="Klenk H.-P.P."/>
        </authorList>
    </citation>
    <scope>NUCLEOTIDE SEQUENCE [LARGE SCALE GENOMIC DNA]</scope>
    <source>
        <strain evidence="1 2">DSM 19309</strain>
    </source>
</reference>
<dbReference type="AlphaFoldDB" id="A0A017HKD2"/>
<accession>A0A017HKD2</accession>
<dbReference type="EMBL" id="AOSK01000103">
    <property type="protein sequence ID" value="EYD74821.1"/>
    <property type="molecule type" value="Genomic_DNA"/>
</dbReference>